<dbReference type="EMBL" id="JAMQBK010000002">
    <property type="protein sequence ID" value="MCM2369076.1"/>
    <property type="molecule type" value="Genomic_DNA"/>
</dbReference>
<proteinExistence type="predicted"/>
<feature type="signal peptide" evidence="1">
    <location>
        <begin position="1"/>
        <end position="32"/>
    </location>
</feature>
<dbReference type="NCBIfam" id="TIGR01409">
    <property type="entry name" value="TAT_signal_seq"/>
    <property type="match status" value="1"/>
</dbReference>
<comment type="caution">
    <text evidence="2">The sequence shown here is derived from an EMBL/GenBank/DDBJ whole genome shotgun (WGS) entry which is preliminary data.</text>
</comment>
<dbReference type="InterPro" id="IPR006311">
    <property type="entry name" value="TAT_signal"/>
</dbReference>
<dbReference type="InterPro" id="IPR019546">
    <property type="entry name" value="TAT_signal_bac_arc"/>
</dbReference>
<evidence type="ECO:0000313" key="3">
    <source>
        <dbReference type="Proteomes" id="UP001202961"/>
    </source>
</evidence>
<dbReference type="RefSeq" id="WP_250926750.1">
    <property type="nucleotide sequence ID" value="NZ_JAMQBK010000002.1"/>
</dbReference>
<evidence type="ECO:0000313" key="2">
    <source>
        <dbReference type="EMBL" id="MCM2369076.1"/>
    </source>
</evidence>
<reference evidence="2 3" key="1">
    <citation type="journal article" date="2022" name="Syst. Appl. Microbiol.">
        <title>Rhodopirellula aestuarii sp. nov., a novel member of the genus Rhodopirellula isolated from brackish sediments collected in the Tagus River estuary, Portugal.</title>
        <authorList>
            <person name="Vitorino I.R."/>
            <person name="Klimek D."/>
            <person name="Calusinska M."/>
            <person name="Lobo-da-Cunha A."/>
            <person name="Vasconcelos V."/>
            <person name="Lage O.M."/>
        </authorList>
    </citation>
    <scope>NUCLEOTIDE SEQUENCE [LARGE SCALE GENOMIC DNA]</scope>
    <source>
        <strain evidence="2 3">ICT_H3.1</strain>
    </source>
</reference>
<feature type="chain" id="PRO_5046231253" evidence="1">
    <location>
        <begin position="33"/>
        <end position="392"/>
    </location>
</feature>
<organism evidence="2 3">
    <name type="scientific">Aporhodopirellula aestuarii</name>
    <dbReference type="NCBI Taxonomy" id="2950107"/>
    <lineage>
        <taxon>Bacteria</taxon>
        <taxon>Pseudomonadati</taxon>
        <taxon>Planctomycetota</taxon>
        <taxon>Planctomycetia</taxon>
        <taxon>Pirellulales</taxon>
        <taxon>Pirellulaceae</taxon>
        <taxon>Aporhodopirellula</taxon>
    </lineage>
</organism>
<dbReference type="Proteomes" id="UP001202961">
    <property type="component" value="Unassembled WGS sequence"/>
</dbReference>
<protein>
    <submittedName>
        <fullName evidence="2">Twin-arginine translocation signal domain-containing protein</fullName>
    </submittedName>
</protein>
<keyword evidence="3" id="KW-1185">Reference proteome</keyword>
<accession>A0ABT0TWT0</accession>
<dbReference type="SUPFAM" id="SSF51445">
    <property type="entry name" value="(Trans)glycosidases"/>
    <property type="match status" value="1"/>
</dbReference>
<evidence type="ECO:0000256" key="1">
    <source>
        <dbReference type="SAM" id="SignalP"/>
    </source>
</evidence>
<dbReference type="Gene3D" id="3.20.20.80">
    <property type="entry name" value="Glycosidases"/>
    <property type="match status" value="2"/>
</dbReference>
<keyword evidence="1" id="KW-0732">Signal</keyword>
<dbReference type="InterPro" id="IPR017853">
    <property type="entry name" value="GH"/>
</dbReference>
<dbReference type="PROSITE" id="PS51318">
    <property type="entry name" value="TAT"/>
    <property type="match status" value="1"/>
</dbReference>
<name>A0ABT0TWT0_9BACT</name>
<gene>
    <name evidence="2" type="ORF">NB063_00415</name>
</gene>
<sequence>MIDNTSRREFIKRTAALGASLSAASLSQYALAAPTKTTQPEPDGFFTLGKRQDHWWLITPDGKPFFTMGLNHIDPASLRYPENIDIWREKYGGSTIRWIKESVSPNLREWGFNTVGWVQEVTVRKWRHSRAFTVDEYRALDMPYCHLLPFTESHQWEKHTVHYDFRSDDWKEWVDYVARSHCAELSDERNLIGYFYSDCPTWTHSRPDNEWRGPIFDPEQLKTEAGRKELTELAHSYYKTTHDAIRRYDKHHLILGDRYEAIAPIAMEVIDASKPYVDVLSFQDFRDPVKHLDEWHRKTGKPALLADAARMNWLTKPGEFTRNEGDWYARTLEALFKNPGCIGFHLCGAYQRNRARRYGLLDEQEKPDQENVALMKTANQEITAWMQQEFGQ</sequence>